<accession>A0A7S4AZ41</accession>
<sequence length="354" mass="39309">MLHMPSHIDMRDGDYASSVRSNAMAVALPLCRHAYPQHNMESLLWSARMADDLEVSLDVAKQLAAHATATCHARVDEAGMSCERFTSQLLLTLVHFEMWDDIQMKHRGPPPSEFRYWRAVWLFAQGMAATRGSGSTRHADTTSGMPNLDQAGRMIAASRWLALLQSQRGEVERAPAAWTYASLVQLVAIYEHVLRAEIMLLDEIRTAKDAVAELEMALLQQTLIPYDEPPALYRSVRPRLADILMRLNDTNSARAILRAELYEYPNQPFLAAKCARLGPPRCGGGAEQLVAESHADVSPRVLHLRVFPICIALVTIFLLVLSLCAVFLDKADWVPSGDRHTPSLLSSARGTALC</sequence>
<proteinExistence type="predicted"/>
<keyword evidence="1" id="KW-1133">Transmembrane helix</keyword>
<protein>
    <submittedName>
        <fullName evidence="2">Uncharacterized protein</fullName>
    </submittedName>
</protein>
<feature type="transmembrane region" description="Helical" evidence="1">
    <location>
        <begin position="306"/>
        <end position="328"/>
    </location>
</feature>
<evidence type="ECO:0000313" key="2">
    <source>
        <dbReference type="EMBL" id="CAE0748539.1"/>
    </source>
</evidence>
<keyword evidence="1" id="KW-0812">Transmembrane</keyword>
<dbReference type="EMBL" id="HBIZ01002066">
    <property type="protein sequence ID" value="CAE0748539.1"/>
    <property type="molecule type" value="Transcribed_RNA"/>
</dbReference>
<organism evidence="2">
    <name type="scientific">Chrysotila carterae</name>
    <name type="common">Marine alga</name>
    <name type="synonym">Syracosphaera carterae</name>
    <dbReference type="NCBI Taxonomy" id="13221"/>
    <lineage>
        <taxon>Eukaryota</taxon>
        <taxon>Haptista</taxon>
        <taxon>Haptophyta</taxon>
        <taxon>Prymnesiophyceae</taxon>
        <taxon>Isochrysidales</taxon>
        <taxon>Isochrysidaceae</taxon>
        <taxon>Chrysotila</taxon>
    </lineage>
</organism>
<dbReference type="PANTHER" id="PTHR45588">
    <property type="entry name" value="TPR DOMAIN-CONTAINING PROTEIN"/>
    <property type="match status" value="1"/>
</dbReference>
<reference evidence="2" key="1">
    <citation type="submission" date="2021-01" db="EMBL/GenBank/DDBJ databases">
        <authorList>
            <person name="Corre E."/>
            <person name="Pelletier E."/>
            <person name="Niang G."/>
            <person name="Scheremetjew M."/>
            <person name="Finn R."/>
            <person name="Kale V."/>
            <person name="Holt S."/>
            <person name="Cochrane G."/>
            <person name="Meng A."/>
            <person name="Brown T."/>
            <person name="Cohen L."/>
        </authorList>
    </citation>
    <scope>NUCLEOTIDE SEQUENCE</scope>
    <source>
        <strain evidence="2">CCMP645</strain>
    </source>
</reference>
<keyword evidence="1" id="KW-0472">Membrane</keyword>
<dbReference type="AlphaFoldDB" id="A0A7S4AZ41"/>
<name>A0A7S4AZ41_CHRCT</name>
<dbReference type="PANTHER" id="PTHR45588:SF1">
    <property type="entry name" value="WW DOMAIN-CONTAINING PROTEIN"/>
    <property type="match status" value="1"/>
</dbReference>
<evidence type="ECO:0000256" key="1">
    <source>
        <dbReference type="SAM" id="Phobius"/>
    </source>
</evidence>
<gene>
    <name evidence="2" type="ORF">PCAR00345_LOCUS1121</name>
</gene>